<evidence type="ECO:0000313" key="1">
    <source>
        <dbReference type="EMBL" id="KAK5981801.1"/>
    </source>
</evidence>
<name>A0AAN8FKL3_TRICO</name>
<evidence type="ECO:0000313" key="2">
    <source>
        <dbReference type="Proteomes" id="UP001331761"/>
    </source>
</evidence>
<dbReference type="AlphaFoldDB" id="A0AAN8FKL3"/>
<protein>
    <submittedName>
        <fullName evidence="1">Uncharacterized protein</fullName>
    </submittedName>
</protein>
<gene>
    <name evidence="1" type="ORF">GCK32_015238</name>
</gene>
<reference evidence="1 2" key="1">
    <citation type="submission" date="2019-10" db="EMBL/GenBank/DDBJ databases">
        <title>Assembly and Annotation for the nematode Trichostrongylus colubriformis.</title>
        <authorList>
            <person name="Martin J."/>
        </authorList>
    </citation>
    <scope>NUCLEOTIDE SEQUENCE [LARGE SCALE GENOMIC DNA]</scope>
    <source>
        <strain evidence="1">G859</strain>
        <tissue evidence="1">Whole worm</tissue>
    </source>
</reference>
<dbReference type="Proteomes" id="UP001331761">
    <property type="component" value="Unassembled WGS sequence"/>
</dbReference>
<proteinExistence type="predicted"/>
<keyword evidence="2" id="KW-1185">Reference proteome</keyword>
<sequence length="121" mass="13568">MLLLSNDSGYNSPCGGAEPSSSFGPLCFNYALNSRRRLCFDSSIPLLDNTTCDTNVSEIVSQRSRKIARRLVCLCDSFEEEFDKITSEKQVRFNEFLVVFFNLRPNVPGSRPLFDTSAPCP</sequence>
<dbReference type="EMBL" id="WIXE01005877">
    <property type="protein sequence ID" value="KAK5981801.1"/>
    <property type="molecule type" value="Genomic_DNA"/>
</dbReference>
<accession>A0AAN8FKL3</accession>
<organism evidence="1 2">
    <name type="scientific">Trichostrongylus colubriformis</name>
    <name type="common">Black scour worm</name>
    <dbReference type="NCBI Taxonomy" id="6319"/>
    <lineage>
        <taxon>Eukaryota</taxon>
        <taxon>Metazoa</taxon>
        <taxon>Ecdysozoa</taxon>
        <taxon>Nematoda</taxon>
        <taxon>Chromadorea</taxon>
        <taxon>Rhabditida</taxon>
        <taxon>Rhabditina</taxon>
        <taxon>Rhabditomorpha</taxon>
        <taxon>Strongyloidea</taxon>
        <taxon>Trichostrongylidae</taxon>
        <taxon>Trichostrongylus</taxon>
    </lineage>
</organism>
<comment type="caution">
    <text evidence="1">The sequence shown here is derived from an EMBL/GenBank/DDBJ whole genome shotgun (WGS) entry which is preliminary data.</text>
</comment>